<proteinExistence type="predicted"/>
<feature type="region of interest" description="Disordered" evidence="1">
    <location>
        <begin position="99"/>
        <end position="152"/>
    </location>
</feature>
<sequence length="420" mass="46742">MSPQCSTPTVNDQSRLSQTQNRFLPVTPVKVKSQEGTKQRVATPKSNDTTTPTPTIRERRGRRQYLANGDFHPLSVFTKSALFPFHLDTDKAFEILKGDSPDRVEEAKNAISPEREEETSGGEEESQALHRAPQTCTPPPKSPSSQTTTETMTYCPSSDMDLITALKMTSPEKDSVPKVHAEFATLCELPVPEPSQHPAFFSNPFDVKIEAPLLFTSTSVDEIRLSNHKYTRRDNSSKIGRESIERKRSFFGLELRTPSSARSRNAFSSSEDSPLPLSIPTPSTGNPFGSVKGSSPLHMEYITPRESTSSHSTTNSVRKFSDLFRRKDSIERSLDSLPYTPRSSQDSPHLDRSDLERYLLHVPSASGPAAPSEPPSSPLTITQKDLSVGVVHYKEFRRSRRSFPTGEKCRPSSDALKEME</sequence>
<dbReference type="AlphaFoldDB" id="A0AAN8EEH4"/>
<feature type="compositionally biased region" description="Polar residues" evidence="1">
    <location>
        <begin position="1"/>
        <end position="22"/>
    </location>
</feature>
<dbReference type="Proteomes" id="UP001316803">
    <property type="component" value="Unassembled WGS sequence"/>
</dbReference>
<protein>
    <submittedName>
        <fullName evidence="2">Uncharacterized protein</fullName>
    </submittedName>
</protein>
<feature type="compositionally biased region" description="Basic and acidic residues" evidence="1">
    <location>
        <begin position="407"/>
        <end position="420"/>
    </location>
</feature>
<feature type="compositionally biased region" description="Basic and acidic residues" evidence="1">
    <location>
        <begin position="99"/>
        <end position="108"/>
    </location>
</feature>
<organism evidence="2 3">
    <name type="scientific">Knufia fluminis</name>
    <dbReference type="NCBI Taxonomy" id="191047"/>
    <lineage>
        <taxon>Eukaryota</taxon>
        <taxon>Fungi</taxon>
        <taxon>Dikarya</taxon>
        <taxon>Ascomycota</taxon>
        <taxon>Pezizomycotina</taxon>
        <taxon>Eurotiomycetes</taxon>
        <taxon>Chaetothyriomycetidae</taxon>
        <taxon>Chaetothyriales</taxon>
        <taxon>Trichomeriaceae</taxon>
        <taxon>Knufia</taxon>
    </lineage>
</organism>
<feature type="compositionally biased region" description="Acidic residues" evidence="1">
    <location>
        <begin position="115"/>
        <end position="126"/>
    </location>
</feature>
<gene>
    <name evidence="2" type="ORF">OHC33_004987</name>
</gene>
<comment type="caution">
    <text evidence="2">The sequence shown here is derived from an EMBL/GenBank/DDBJ whole genome shotgun (WGS) entry which is preliminary data.</text>
</comment>
<feature type="region of interest" description="Disordered" evidence="1">
    <location>
        <begin position="1"/>
        <end position="64"/>
    </location>
</feature>
<evidence type="ECO:0000313" key="2">
    <source>
        <dbReference type="EMBL" id="KAK5953718.1"/>
    </source>
</evidence>
<evidence type="ECO:0000256" key="1">
    <source>
        <dbReference type="SAM" id="MobiDB-lite"/>
    </source>
</evidence>
<keyword evidence="3" id="KW-1185">Reference proteome</keyword>
<feature type="region of interest" description="Disordered" evidence="1">
    <location>
        <begin position="400"/>
        <end position="420"/>
    </location>
</feature>
<feature type="compositionally biased region" description="Low complexity" evidence="1">
    <location>
        <begin position="261"/>
        <end position="284"/>
    </location>
</feature>
<feature type="region of interest" description="Disordered" evidence="1">
    <location>
        <begin position="261"/>
        <end position="296"/>
    </location>
</feature>
<feature type="region of interest" description="Disordered" evidence="1">
    <location>
        <begin position="362"/>
        <end position="384"/>
    </location>
</feature>
<dbReference type="EMBL" id="JAKLMC020000010">
    <property type="protein sequence ID" value="KAK5953718.1"/>
    <property type="molecule type" value="Genomic_DNA"/>
</dbReference>
<evidence type="ECO:0000313" key="3">
    <source>
        <dbReference type="Proteomes" id="UP001316803"/>
    </source>
</evidence>
<reference evidence="2 3" key="1">
    <citation type="submission" date="2022-12" db="EMBL/GenBank/DDBJ databases">
        <title>Genomic features and morphological characterization of a novel Knufia sp. strain isolated from spacecraft assembly facility.</title>
        <authorList>
            <person name="Teixeira M."/>
            <person name="Chander A.M."/>
            <person name="Stajich J.E."/>
            <person name="Venkateswaran K."/>
        </authorList>
    </citation>
    <scope>NUCLEOTIDE SEQUENCE [LARGE SCALE GENOMIC DNA]</scope>
    <source>
        <strain evidence="2 3">FJI-L2-BK-P2</strain>
    </source>
</reference>
<accession>A0AAN8EEH4</accession>
<name>A0AAN8EEH4_9EURO</name>